<comment type="similarity">
    <text evidence="2 8">Belongs to the battenin family.</text>
</comment>
<evidence type="ECO:0000256" key="8">
    <source>
        <dbReference type="RuleBase" id="RU361113"/>
    </source>
</evidence>
<evidence type="ECO:0000256" key="2">
    <source>
        <dbReference type="ARBA" id="ARBA00007467"/>
    </source>
</evidence>
<keyword evidence="4 8" id="KW-0812">Transmembrane</keyword>
<keyword evidence="7 8" id="KW-0472">Membrane</keyword>
<evidence type="ECO:0000256" key="5">
    <source>
        <dbReference type="ARBA" id="ARBA00022970"/>
    </source>
</evidence>
<evidence type="ECO:0000256" key="3">
    <source>
        <dbReference type="ARBA" id="ARBA00022448"/>
    </source>
</evidence>
<dbReference type="Pfam" id="PF02487">
    <property type="entry name" value="CLN3"/>
    <property type="match status" value="1"/>
</dbReference>
<sequence length="470" mass="49657">MFGRDRRKVFGRVVAPFGVVRTSRVEAVGGGSVDLALVDSSRAVGADETVFGIVAREEGLINNLFYVIILSAALDLVGPSIPKATVLLSSIIPGLATNLVVPYTIHLLPYSLRILLLAALSTCGMLVVALSPAGSAGIAAKVAGIVLANISSGGGEVNFLALTHFYGTTSLAAWGSGTGGAGLLGAGAYALATTGLGFSVQGTLLASAVIPVGMVLSFFCLLPLGPLKAARGGGGKELEYESVPADEDENVHAEDTREQSGLLAQPDTRDTTPPHSSNPSAPLLPTLHANLLRARSLLLPYMVPLFLVYLAEYTINQGVAPTLLFPLARTPFTHYRDFYPAYATIYQLGVFVSRSSLPFFRLRSSLYVPSGLQVLNLVVLTAHAVVPFLPNVWVVFGVVFWEGLLGGLVYVSTYAAVREEVAEEEREFSLGAVTVSDSAGIFVAGLLGAWMEGALCGWQVDHGRHWCRRL</sequence>
<feature type="transmembrane region" description="Helical" evidence="8">
    <location>
        <begin position="339"/>
        <end position="357"/>
    </location>
</feature>
<evidence type="ECO:0000256" key="9">
    <source>
        <dbReference type="SAM" id="MobiDB-lite"/>
    </source>
</evidence>
<feature type="transmembrane region" description="Helical" evidence="8">
    <location>
        <begin position="428"/>
        <end position="451"/>
    </location>
</feature>
<dbReference type="GO" id="GO:0006865">
    <property type="term" value="P:amino acid transport"/>
    <property type="evidence" value="ECO:0007669"/>
    <property type="project" value="UniProtKB-KW"/>
</dbReference>
<organism evidence="10 11">
    <name type="scientific">Friedmanniomyces endolithicus</name>
    <dbReference type="NCBI Taxonomy" id="329885"/>
    <lineage>
        <taxon>Eukaryota</taxon>
        <taxon>Fungi</taxon>
        <taxon>Dikarya</taxon>
        <taxon>Ascomycota</taxon>
        <taxon>Pezizomycotina</taxon>
        <taxon>Dothideomycetes</taxon>
        <taxon>Dothideomycetidae</taxon>
        <taxon>Mycosphaerellales</taxon>
        <taxon>Teratosphaeriaceae</taxon>
        <taxon>Friedmanniomyces</taxon>
    </lineage>
</organism>
<dbReference type="InterPro" id="IPR036259">
    <property type="entry name" value="MFS_trans_sf"/>
</dbReference>
<keyword evidence="8" id="KW-0926">Vacuole</keyword>
<evidence type="ECO:0000256" key="1">
    <source>
        <dbReference type="ARBA" id="ARBA00004127"/>
    </source>
</evidence>
<keyword evidence="3" id="KW-0813">Transport</keyword>
<dbReference type="Proteomes" id="UP001175353">
    <property type="component" value="Unassembled WGS sequence"/>
</dbReference>
<feature type="transmembrane region" description="Helical" evidence="8">
    <location>
        <begin position="366"/>
        <end position="386"/>
    </location>
</feature>
<dbReference type="GO" id="GO:0051453">
    <property type="term" value="P:regulation of intracellular pH"/>
    <property type="evidence" value="ECO:0007669"/>
    <property type="project" value="TreeGrafter"/>
</dbReference>
<feature type="transmembrane region" description="Helical" evidence="8">
    <location>
        <begin position="112"/>
        <end position="132"/>
    </location>
</feature>
<evidence type="ECO:0000256" key="7">
    <source>
        <dbReference type="ARBA" id="ARBA00023136"/>
    </source>
</evidence>
<reference evidence="10" key="1">
    <citation type="submission" date="2023-06" db="EMBL/GenBank/DDBJ databases">
        <title>Black Yeasts Isolated from many extreme environments.</title>
        <authorList>
            <person name="Coleine C."/>
            <person name="Stajich J.E."/>
            <person name="Selbmann L."/>
        </authorList>
    </citation>
    <scope>NUCLEOTIDE SEQUENCE</scope>
    <source>
        <strain evidence="10">CCFEE 5200</strain>
    </source>
</reference>
<protein>
    <recommendedName>
        <fullName evidence="8">Protein BTN</fullName>
    </recommendedName>
</protein>
<keyword evidence="11" id="KW-1185">Reference proteome</keyword>
<feature type="transmembrane region" description="Helical" evidence="8">
    <location>
        <begin position="392"/>
        <end position="416"/>
    </location>
</feature>
<feature type="transmembrane region" description="Helical" evidence="8">
    <location>
        <begin position="298"/>
        <end position="319"/>
    </location>
</feature>
<name>A0AAN6KPH0_9PEZI</name>
<dbReference type="SUPFAM" id="SSF103473">
    <property type="entry name" value="MFS general substrate transporter"/>
    <property type="match status" value="1"/>
</dbReference>
<evidence type="ECO:0000313" key="10">
    <source>
        <dbReference type="EMBL" id="KAK0995212.1"/>
    </source>
</evidence>
<dbReference type="PANTHER" id="PTHR10981:SF0">
    <property type="entry name" value="BATTENIN"/>
    <property type="match status" value="1"/>
</dbReference>
<keyword evidence="5" id="KW-0029">Amino-acid transport</keyword>
<dbReference type="Gene3D" id="1.20.1250.20">
    <property type="entry name" value="MFS general substrate transporter like domains"/>
    <property type="match status" value="1"/>
</dbReference>
<dbReference type="PRINTS" id="PR01315">
    <property type="entry name" value="BATTENIN"/>
</dbReference>
<evidence type="ECO:0000256" key="4">
    <source>
        <dbReference type="ARBA" id="ARBA00022692"/>
    </source>
</evidence>
<comment type="caution">
    <text evidence="10">The sequence shown here is derived from an EMBL/GenBank/DDBJ whole genome shotgun (WGS) entry which is preliminary data.</text>
</comment>
<accession>A0AAN6KPH0</accession>
<feature type="transmembrane region" description="Helical" evidence="8">
    <location>
        <begin position="64"/>
        <end position="81"/>
    </location>
</feature>
<dbReference type="InterPro" id="IPR018460">
    <property type="entry name" value="Battenin_disease_Cln3_subgr"/>
</dbReference>
<dbReference type="AlphaFoldDB" id="A0AAN6KPH0"/>
<dbReference type="EMBL" id="JAUJLE010000053">
    <property type="protein sequence ID" value="KAK0995212.1"/>
    <property type="molecule type" value="Genomic_DNA"/>
</dbReference>
<evidence type="ECO:0000313" key="11">
    <source>
        <dbReference type="Proteomes" id="UP001175353"/>
    </source>
</evidence>
<feature type="transmembrane region" description="Helical" evidence="8">
    <location>
        <begin position="204"/>
        <end position="224"/>
    </location>
</feature>
<evidence type="ECO:0000256" key="6">
    <source>
        <dbReference type="ARBA" id="ARBA00022989"/>
    </source>
</evidence>
<feature type="region of interest" description="Disordered" evidence="9">
    <location>
        <begin position="238"/>
        <end position="282"/>
    </location>
</feature>
<dbReference type="PIRSF" id="PIRSF015974">
    <property type="entry name" value="CLN3_BTN1"/>
    <property type="match status" value="1"/>
</dbReference>
<dbReference type="InterPro" id="IPR003492">
    <property type="entry name" value="Battenin_disease_Cln3"/>
</dbReference>
<dbReference type="PANTHER" id="PTHR10981">
    <property type="entry name" value="BATTENIN"/>
    <property type="match status" value="1"/>
</dbReference>
<dbReference type="GO" id="GO:0012505">
    <property type="term" value="C:endomembrane system"/>
    <property type="evidence" value="ECO:0007669"/>
    <property type="project" value="UniProtKB-SubCell"/>
</dbReference>
<keyword evidence="6 8" id="KW-1133">Transmembrane helix</keyword>
<feature type="transmembrane region" description="Helical" evidence="8">
    <location>
        <begin position="87"/>
        <end position="105"/>
    </location>
</feature>
<feature type="transmembrane region" description="Helical" evidence="8">
    <location>
        <begin position="138"/>
        <end position="159"/>
    </location>
</feature>
<proteinExistence type="inferred from homology"/>
<gene>
    <name evidence="10" type="primary">BTN1_1</name>
    <name evidence="10" type="ORF">LTR91_007403</name>
</gene>
<comment type="subcellular location">
    <subcellularLocation>
        <location evidence="1">Endomembrane system</location>
        <topology evidence="1">Multi-pass membrane protein</topology>
    </subcellularLocation>
    <subcellularLocation>
        <location evidence="8">Vacuole membrane</location>
        <topology evidence="8">Multi-pass membrane protein</topology>
    </subcellularLocation>
</comment>
<feature type="transmembrane region" description="Helical" evidence="8">
    <location>
        <begin position="171"/>
        <end position="192"/>
    </location>
</feature>
<dbReference type="GO" id="GO:0005774">
    <property type="term" value="C:vacuolar membrane"/>
    <property type="evidence" value="ECO:0007669"/>
    <property type="project" value="UniProtKB-SubCell"/>
</dbReference>